<dbReference type="KEGG" id="mlr:MELLADRAFT_124201"/>
<reference evidence="3" key="1">
    <citation type="journal article" date="2011" name="Proc. Natl. Acad. Sci. U.S.A.">
        <title>Obligate biotrophy features unraveled by the genomic analysis of rust fungi.</title>
        <authorList>
            <person name="Duplessis S."/>
            <person name="Cuomo C.A."/>
            <person name="Lin Y.-C."/>
            <person name="Aerts A."/>
            <person name="Tisserant E."/>
            <person name="Veneault-Fourrey C."/>
            <person name="Joly D.L."/>
            <person name="Hacquard S."/>
            <person name="Amselem J."/>
            <person name="Cantarel B.L."/>
            <person name="Chiu R."/>
            <person name="Coutinho P.M."/>
            <person name="Feau N."/>
            <person name="Field M."/>
            <person name="Frey P."/>
            <person name="Gelhaye E."/>
            <person name="Goldberg J."/>
            <person name="Grabherr M.G."/>
            <person name="Kodira C.D."/>
            <person name="Kohler A."/>
            <person name="Kuees U."/>
            <person name="Lindquist E.A."/>
            <person name="Lucas S.M."/>
            <person name="Mago R."/>
            <person name="Mauceli E."/>
            <person name="Morin E."/>
            <person name="Murat C."/>
            <person name="Pangilinan J.L."/>
            <person name="Park R."/>
            <person name="Pearson M."/>
            <person name="Quesneville H."/>
            <person name="Rouhier N."/>
            <person name="Sakthikumar S."/>
            <person name="Salamov A.A."/>
            <person name="Schmutz J."/>
            <person name="Selles B."/>
            <person name="Shapiro H."/>
            <person name="Tanguay P."/>
            <person name="Tuskan G.A."/>
            <person name="Henrissat B."/>
            <person name="Van de Peer Y."/>
            <person name="Rouze P."/>
            <person name="Ellis J.G."/>
            <person name="Dodds P.N."/>
            <person name="Schein J.E."/>
            <person name="Zhong S."/>
            <person name="Hamelin R.C."/>
            <person name="Grigoriev I.V."/>
            <person name="Szabo L.J."/>
            <person name="Martin F."/>
        </authorList>
    </citation>
    <scope>NUCLEOTIDE SEQUENCE [LARGE SCALE GENOMIC DNA]</scope>
    <source>
        <strain evidence="3">98AG31 / pathotype 3-4-7</strain>
    </source>
</reference>
<organism evidence="3">
    <name type="scientific">Melampsora larici-populina (strain 98AG31 / pathotype 3-4-7)</name>
    <name type="common">Poplar leaf rust fungus</name>
    <dbReference type="NCBI Taxonomy" id="747676"/>
    <lineage>
        <taxon>Eukaryota</taxon>
        <taxon>Fungi</taxon>
        <taxon>Dikarya</taxon>
        <taxon>Basidiomycota</taxon>
        <taxon>Pucciniomycotina</taxon>
        <taxon>Pucciniomycetes</taxon>
        <taxon>Pucciniales</taxon>
        <taxon>Melampsoraceae</taxon>
        <taxon>Melampsora</taxon>
    </lineage>
</organism>
<dbReference type="Proteomes" id="UP000001072">
    <property type="component" value="Unassembled WGS sequence"/>
</dbReference>
<protein>
    <submittedName>
        <fullName evidence="2">Secreted protein</fullName>
    </submittedName>
</protein>
<name>F4RK61_MELLP</name>
<evidence type="ECO:0000313" key="3">
    <source>
        <dbReference type="Proteomes" id="UP000001072"/>
    </source>
</evidence>
<dbReference type="EMBL" id="GL883105">
    <property type="protein sequence ID" value="EGG07239.1"/>
    <property type="molecule type" value="Genomic_DNA"/>
</dbReference>
<dbReference type="GeneID" id="18926674"/>
<feature type="signal peptide" evidence="1">
    <location>
        <begin position="1"/>
        <end position="22"/>
    </location>
</feature>
<keyword evidence="3" id="KW-1185">Reference proteome</keyword>
<dbReference type="InParanoid" id="F4RK61"/>
<feature type="chain" id="PRO_5003320837" evidence="1">
    <location>
        <begin position="23"/>
        <end position="154"/>
    </location>
</feature>
<keyword evidence="1" id="KW-0732">Signal</keyword>
<dbReference type="HOGENOM" id="CLU_141155_0_0_1"/>
<gene>
    <name evidence="2" type="ORF">MELLADRAFT_124201</name>
</gene>
<sequence>MHSFFTIAKLVLFSTAWQLVSAEAVHPCAPNWDARAANGIASCQDDPTGVMYNCKYADCWTGQGTDTHPPPGNHGADVTYSDCYRYKGVFGKSDRDSHKVTVHAKAYYQIRKKAHVNVIGYETYPGTDPLSGYRCNDLDKNYAICPASSCTVQT</sequence>
<proteinExistence type="predicted"/>
<dbReference type="RefSeq" id="XP_007409681.1">
    <property type="nucleotide sequence ID" value="XM_007409619.1"/>
</dbReference>
<dbReference type="VEuPathDB" id="FungiDB:MELLADRAFT_124201"/>
<dbReference type="AlphaFoldDB" id="F4RK61"/>
<accession>F4RK61</accession>
<evidence type="ECO:0000313" key="2">
    <source>
        <dbReference type="EMBL" id="EGG07239.1"/>
    </source>
</evidence>
<evidence type="ECO:0000256" key="1">
    <source>
        <dbReference type="SAM" id="SignalP"/>
    </source>
</evidence>